<comment type="caution">
    <text evidence="2">The sequence shown here is derived from an EMBL/GenBank/DDBJ whole genome shotgun (WGS) entry which is preliminary data.</text>
</comment>
<gene>
    <name evidence="2" type="ORF">Nepgr_024130</name>
</gene>
<feature type="region of interest" description="Disordered" evidence="1">
    <location>
        <begin position="15"/>
        <end position="97"/>
    </location>
</feature>
<sequence length="151" mass="16673">MYARQLWSSRRMVFRRRPASPARERAVQTSPPGAARKRNVARRRENRIQDGGRISANGFDCFGAEASSSTSSGPLTEEASDNEQTTKEVGGGNSSGVAIAKRGHRLGVLIPKPHKALWAPSDLESAESSHSVYSPYQEVMLRKFLRLCFLL</sequence>
<reference evidence="2" key="1">
    <citation type="submission" date="2023-05" db="EMBL/GenBank/DDBJ databases">
        <title>Nepenthes gracilis genome sequencing.</title>
        <authorList>
            <person name="Fukushima K."/>
        </authorList>
    </citation>
    <scope>NUCLEOTIDE SEQUENCE</scope>
    <source>
        <strain evidence="2">SING2019-196</strain>
    </source>
</reference>
<protein>
    <submittedName>
        <fullName evidence="2">Uncharacterized protein</fullName>
    </submittedName>
</protein>
<proteinExistence type="predicted"/>
<evidence type="ECO:0000313" key="3">
    <source>
        <dbReference type="Proteomes" id="UP001279734"/>
    </source>
</evidence>
<evidence type="ECO:0000256" key="1">
    <source>
        <dbReference type="SAM" id="MobiDB-lite"/>
    </source>
</evidence>
<dbReference type="Proteomes" id="UP001279734">
    <property type="component" value="Unassembled WGS sequence"/>
</dbReference>
<dbReference type="AlphaFoldDB" id="A0AAD3XYB5"/>
<evidence type="ECO:0000313" key="2">
    <source>
        <dbReference type="EMBL" id="GMH22287.1"/>
    </source>
</evidence>
<organism evidence="2 3">
    <name type="scientific">Nepenthes gracilis</name>
    <name type="common">Slender pitcher plant</name>
    <dbReference type="NCBI Taxonomy" id="150966"/>
    <lineage>
        <taxon>Eukaryota</taxon>
        <taxon>Viridiplantae</taxon>
        <taxon>Streptophyta</taxon>
        <taxon>Embryophyta</taxon>
        <taxon>Tracheophyta</taxon>
        <taxon>Spermatophyta</taxon>
        <taxon>Magnoliopsida</taxon>
        <taxon>eudicotyledons</taxon>
        <taxon>Gunneridae</taxon>
        <taxon>Pentapetalae</taxon>
        <taxon>Caryophyllales</taxon>
        <taxon>Nepenthaceae</taxon>
        <taxon>Nepenthes</taxon>
    </lineage>
</organism>
<name>A0AAD3XYB5_NEPGR</name>
<accession>A0AAD3XYB5</accession>
<keyword evidence="3" id="KW-1185">Reference proteome</keyword>
<dbReference type="EMBL" id="BSYO01000024">
    <property type="protein sequence ID" value="GMH22287.1"/>
    <property type="molecule type" value="Genomic_DNA"/>
</dbReference>